<dbReference type="RefSeq" id="WP_322607002.1">
    <property type="nucleotide sequence ID" value="NZ_JARVCO010000002.1"/>
</dbReference>
<sequence length="218" mass="24854">MKLWDYDAFILDLDGTLIDSGKYHAQAFADAVLAQSGYRLKPYEHHEFFGKHSIWFAEDLNERYGLSLDPQEVLKHKRERVQEIFVAELFAGAQAFLEFWCGKKTMALATNSPLEFVEPALRDAQIFNCFDVITTASDVKRRKPDPEIIEITAERLDVEPEHTLVFEDQLIGIKAARAAGAKVIAVDNGQPVNYPVDVAVHTWNDLLKLSELHRWNPN</sequence>
<dbReference type="SFLD" id="SFLDS00003">
    <property type="entry name" value="Haloacid_Dehalogenase"/>
    <property type="match status" value="1"/>
</dbReference>
<dbReference type="InterPro" id="IPR023198">
    <property type="entry name" value="PGP-like_dom2"/>
</dbReference>
<dbReference type="Gene3D" id="1.10.150.240">
    <property type="entry name" value="Putative phosphatase, domain 2"/>
    <property type="match status" value="1"/>
</dbReference>
<keyword evidence="2" id="KW-1185">Reference proteome</keyword>
<gene>
    <name evidence="1" type="ORF">P9H32_01055</name>
</gene>
<name>A0ABU5MSM4_9BACT</name>
<dbReference type="InterPro" id="IPR006439">
    <property type="entry name" value="HAD-SF_hydro_IA"/>
</dbReference>
<dbReference type="InterPro" id="IPR051806">
    <property type="entry name" value="HAD-like_SPP"/>
</dbReference>
<organism evidence="1 2">
    <name type="scientific">Pontiella agarivorans</name>
    <dbReference type="NCBI Taxonomy" id="3038953"/>
    <lineage>
        <taxon>Bacteria</taxon>
        <taxon>Pseudomonadati</taxon>
        <taxon>Kiritimatiellota</taxon>
        <taxon>Kiritimatiellia</taxon>
        <taxon>Kiritimatiellales</taxon>
        <taxon>Pontiellaceae</taxon>
        <taxon>Pontiella</taxon>
    </lineage>
</organism>
<evidence type="ECO:0000313" key="2">
    <source>
        <dbReference type="Proteomes" id="UP001290861"/>
    </source>
</evidence>
<dbReference type="SFLD" id="SFLDG01129">
    <property type="entry name" value="C1.5:_HAD__Beta-PGM__Phosphata"/>
    <property type="match status" value="1"/>
</dbReference>
<dbReference type="CDD" id="cd07505">
    <property type="entry name" value="HAD_BPGM-like"/>
    <property type="match status" value="1"/>
</dbReference>
<dbReference type="NCBIfam" id="TIGR01549">
    <property type="entry name" value="HAD-SF-IA-v1"/>
    <property type="match status" value="1"/>
</dbReference>
<proteinExistence type="predicted"/>
<dbReference type="EMBL" id="JARVCO010000002">
    <property type="protein sequence ID" value="MDZ8117199.1"/>
    <property type="molecule type" value="Genomic_DNA"/>
</dbReference>
<protein>
    <submittedName>
        <fullName evidence="1">HAD family phosphatase</fullName>
    </submittedName>
</protein>
<dbReference type="InterPro" id="IPR023214">
    <property type="entry name" value="HAD_sf"/>
</dbReference>
<dbReference type="SFLD" id="SFLDG01135">
    <property type="entry name" value="C1.5.6:_HAD__Beta-PGM__Phospha"/>
    <property type="match status" value="1"/>
</dbReference>
<accession>A0ABU5MSM4</accession>
<dbReference type="Pfam" id="PF00702">
    <property type="entry name" value="Hydrolase"/>
    <property type="match status" value="1"/>
</dbReference>
<dbReference type="PANTHER" id="PTHR43481:SF4">
    <property type="entry name" value="GLYCEROL-1-PHOSPHATE PHOSPHOHYDROLASE 1-RELATED"/>
    <property type="match status" value="1"/>
</dbReference>
<dbReference type="Gene3D" id="3.40.50.1000">
    <property type="entry name" value="HAD superfamily/HAD-like"/>
    <property type="match status" value="1"/>
</dbReference>
<dbReference type="PRINTS" id="PR00413">
    <property type="entry name" value="HADHALOGNASE"/>
</dbReference>
<comment type="caution">
    <text evidence="1">The sequence shown here is derived from an EMBL/GenBank/DDBJ whole genome shotgun (WGS) entry which is preliminary data.</text>
</comment>
<reference evidence="1 2" key="1">
    <citation type="journal article" date="2024" name="Appl. Environ. Microbiol.">
        <title>Pontiella agarivorans sp. nov., a novel marine anaerobic bacterium capable of degrading macroalgal polysaccharides and fixing nitrogen.</title>
        <authorList>
            <person name="Liu N."/>
            <person name="Kivenson V."/>
            <person name="Peng X."/>
            <person name="Cui Z."/>
            <person name="Lankiewicz T.S."/>
            <person name="Gosselin K.M."/>
            <person name="English C.J."/>
            <person name="Blair E.M."/>
            <person name="O'Malley M.A."/>
            <person name="Valentine D.L."/>
        </authorList>
    </citation>
    <scope>NUCLEOTIDE SEQUENCE [LARGE SCALE GENOMIC DNA]</scope>
    <source>
        <strain evidence="1 2">NLcol2</strain>
    </source>
</reference>
<dbReference type="SUPFAM" id="SSF56784">
    <property type="entry name" value="HAD-like"/>
    <property type="match status" value="1"/>
</dbReference>
<dbReference type="Proteomes" id="UP001290861">
    <property type="component" value="Unassembled WGS sequence"/>
</dbReference>
<dbReference type="NCBIfam" id="TIGR01509">
    <property type="entry name" value="HAD-SF-IA-v3"/>
    <property type="match status" value="1"/>
</dbReference>
<dbReference type="PANTHER" id="PTHR43481">
    <property type="entry name" value="FRUCTOSE-1-PHOSPHATE PHOSPHATASE"/>
    <property type="match status" value="1"/>
</dbReference>
<evidence type="ECO:0000313" key="1">
    <source>
        <dbReference type="EMBL" id="MDZ8117199.1"/>
    </source>
</evidence>
<dbReference type="InterPro" id="IPR036412">
    <property type="entry name" value="HAD-like_sf"/>
</dbReference>